<sequence>MPLYEAPLPAKEAGLPQNVWQPLARGRRPTVYAPGQTIYAQGTEATRFYYILDGKAKAFLTSPSGDERVLTYYRQGDLMGEAAFFDGEQRVTSAVALTRCRIVDIDREEIRGIFAAQPQLAMDMLKYLAHKVRLLSGHVDDISFLAADRRVARFLLTLHAETGETLRCTQDEIGFAAGASRVTVSRILGEFSRQGWLRTGYRRLELLNPKALEQFALAE</sequence>
<evidence type="ECO:0000259" key="5">
    <source>
        <dbReference type="PROSITE" id="PS51063"/>
    </source>
</evidence>
<dbReference type="PROSITE" id="PS51063">
    <property type="entry name" value="HTH_CRP_2"/>
    <property type="match status" value="1"/>
</dbReference>
<dbReference type="Pfam" id="PF00027">
    <property type="entry name" value="cNMP_binding"/>
    <property type="match status" value="1"/>
</dbReference>
<evidence type="ECO:0000259" key="4">
    <source>
        <dbReference type="PROSITE" id="PS50042"/>
    </source>
</evidence>
<dbReference type="EMBL" id="VSSQ01057262">
    <property type="protein sequence ID" value="MPN11067.1"/>
    <property type="molecule type" value="Genomic_DNA"/>
</dbReference>
<reference evidence="6" key="1">
    <citation type="submission" date="2019-08" db="EMBL/GenBank/DDBJ databases">
        <authorList>
            <person name="Kucharzyk K."/>
            <person name="Murdoch R.W."/>
            <person name="Higgins S."/>
            <person name="Loffler F."/>
        </authorList>
    </citation>
    <scope>NUCLEOTIDE SEQUENCE</scope>
</reference>
<dbReference type="GO" id="GO:0005829">
    <property type="term" value="C:cytosol"/>
    <property type="evidence" value="ECO:0007669"/>
    <property type="project" value="TreeGrafter"/>
</dbReference>
<keyword evidence="3" id="KW-0804">Transcription</keyword>
<dbReference type="GO" id="GO:0003677">
    <property type="term" value="F:DNA binding"/>
    <property type="evidence" value="ECO:0007669"/>
    <property type="project" value="UniProtKB-KW"/>
</dbReference>
<dbReference type="InterPro" id="IPR014710">
    <property type="entry name" value="RmlC-like_jellyroll"/>
</dbReference>
<feature type="domain" description="HTH crp-type" evidence="5">
    <location>
        <begin position="145"/>
        <end position="210"/>
    </location>
</feature>
<dbReference type="InterPro" id="IPR050397">
    <property type="entry name" value="Env_Response_Regulators"/>
</dbReference>
<dbReference type="InterPro" id="IPR012318">
    <property type="entry name" value="HTH_CRP"/>
</dbReference>
<protein>
    <submittedName>
        <fullName evidence="6">CRP-like cAMP-activated global transcriptional regulator</fullName>
    </submittedName>
</protein>
<keyword evidence="2" id="KW-0238">DNA-binding</keyword>
<dbReference type="SMART" id="SM00419">
    <property type="entry name" value="HTH_CRP"/>
    <property type="match status" value="1"/>
</dbReference>
<proteinExistence type="predicted"/>
<dbReference type="Gene3D" id="2.60.120.10">
    <property type="entry name" value="Jelly Rolls"/>
    <property type="match status" value="1"/>
</dbReference>
<evidence type="ECO:0000256" key="1">
    <source>
        <dbReference type="ARBA" id="ARBA00023015"/>
    </source>
</evidence>
<evidence type="ECO:0000313" key="6">
    <source>
        <dbReference type="EMBL" id="MPN11067.1"/>
    </source>
</evidence>
<dbReference type="PROSITE" id="PS50042">
    <property type="entry name" value="CNMP_BINDING_3"/>
    <property type="match status" value="1"/>
</dbReference>
<name>A0A645F9Z4_9ZZZZ</name>
<gene>
    <name evidence="6" type="primary">crp_15</name>
    <name evidence="6" type="ORF">SDC9_158368</name>
</gene>
<dbReference type="InterPro" id="IPR036390">
    <property type="entry name" value="WH_DNA-bd_sf"/>
</dbReference>
<dbReference type="AlphaFoldDB" id="A0A645F9Z4"/>
<comment type="caution">
    <text evidence="6">The sequence shown here is derived from an EMBL/GenBank/DDBJ whole genome shotgun (WGS) entry which is preliminary data.</text>
</comment>
<evidence type="ECO:0000256" key="2">
    <source>
        <dbReference type="ARBA" id="ARBA00023125"/>
    </source>
</evidence>
<keyword evidence="1" id="KW-0805">Transcription regulation</keyword>
<feature type="domain" description="Cyclic nucleotide-binding" evidence="4">
    <location>
        <begin position="32"/>
        <end position="131"/>
    </location>
</feature>
<dbReference type="CDD" id="cd00038">
    <property type="entry name" value="CAP_ED"/>
    <property type="match status" value="1"/>
</dbReference>
<dbReference type="SUPFAM" id="SSF51206">
    <property type="entry name" value="cAMP-binding domain-like"/>
    <property type="match status" value="1"/>
</dbReference>
<dbReference type="InterPro" id="IPR000595">
    <property type="entry name" value="cNMP-bd_dom"/>
</dbReference>
<dbReference type="PANTHER" id="PTHR24567:SF74">
    <property type="entry name" value="HTH-TYPE TRANSCRIPTIONAL REGULATOR ARCR"/>
    <property type="match status" value="1"/>
</dbReference>
<organism evidence="6">
    <name type="scientific">bioreactor metagenome</name>
    <dbReference type="NCBI Taxonomy" id="1076179"/>
    <lineage>
        <taxon>unclassified sequences</taxon>
        <taxon>metagenomes</taxon>
        <taxon>ecological metagenomes</taxon>
    </lineage>
</organism>
<dbReference type="SUPFAM" id="SSF46785">
    <property type="entry name" value="Winged helix' DNA-binding domain"/>
    <property type="match status" value="1"/>
</dbReference>
<dbReference type="InterPro" id="IPR018490">
    <property type="entry name" value="cNMP-bd_dom_sf"/>
</dbReference>
<evidence type="ECO:0000256" key="3">
    <source>
        <dbReference type="ARBA" id="ARBA00023163"/>
    </source>
</evidence>
<dbReference type="PANTHER" id="PTHR24567">
    <property type="entry name" value="CRP FAMILY TRANSCRIPTIONAL REGULATORY PROTEIN"/>
    <property type="match status" value="1"/>
</dbReference>
<dbReference type="GO" id="GO:0003700">
    <property type="term" value="F:DNA-binding transcription factor activity"/>
    <property type="evidence" value="ECO:0007669"/>
    <property type="project" value="TreeGrafter"/>
</dbReference>
<accession>A0A645F9Z4</accession>
<dbReference type="SMART" id="SM00100">
    <property type="entry name" value="cNMP"/>
    <property type="match status" value="1"/>
</dbReference>
<dbReference type="Pfam" id="PF13545">
    <property type="entry name" value="HTH_Crp_2"/>
    <property type="match status" value="1"/>
</dbReference>